<evidence type="ECO:0000313" key="3">
    <source>
        <dbReference type="Proteomes" id="UP000266327"/>
    </source>
</evidence>
<evidence type="ECO:0000259" key="1">
    <source>
        <dbReference type="Pfam" id="PF20078"/>
    </source>
</evidence>
<dbReference type="InterPro" id="IPR045524">
    <property type="entry name" value="DUF6473"/>
</dbReference>
<dbReference type="Proteomes" id="UP000266327">
    <property type="component" value="Unassembled WGS sequence"/>
</dbReference>
<reference evidence="3" key="1">
    <citation type="submission" date="2018-09" db="EMBL/GenBank/DDBJ databases">
        <authorList>
            <person name="Zhu H."/>
        </authorList>
    </citation>
    <scope>NUCLEOTIDE SEQUENCE [LARGE SCALE GENOMIC DNA]</scope>
    <source>
        <strain evidence="3">K1S02-23</strain>
    </source>
</reference>
<gene>
    <name evidence="2" type="ORF">D3878_19375</name>
</gene>
<organism evidence="2 3">
    <name type="scientific">Noviherbaspirillum sedimenti</name>
    <dbReference type="NCBI Taxonomy" id="2320865"/>
    <lineage>
        <taxon>Bacteria</taxon>
        <taxon>Pseudomonadati</taxon>
        <taxon>Pseudomonadota</taxon>
        <taxon>Betaproteobacteria</taxon>
        <taxon>Burkholderiales</taxon>
        <taxon>Oxalobacteraceae</taxon>
        <taxon>Noviherbaspirillum</taxon>
    </lineage>
</organism>
<dbReference type="AlphaFoldDB" id="A0A3A3G4S3"/>
<keyword evidence="3" id="KW-1185">Reference proteome</keyword>
<dbReference type="RefSeq" id="WP_119786981.1">
    <property type="nucleotide sequence ID" value="NZ_QYUQ01000002.1"/>
</dbReference>
<dbReference type="OrthoDB" id="5169888at2"/>
<proteinExistence type="predicted"/>
<name>A0A3A3G4S3_9BURK</name>
<protein>
    <recommendedName>
        <fullName evidence="1">DUF6473 domain-containing protein</fullName>
    </recommendedName>
</protein>
<dbReference type="Pfam" id="PF20078">
    <property type="entry name" value="DUF6473"/>
    <property type="match status" value="2"/>
</dbReference>
<evidence type="ECO:0000313" key="2">
    <source>
        <dbReference type="EMBL" id="RJG03488.1"/>
    </source>
</evidence>
<sequence>MATSAVGIAATMKGIDAFAGASNAVDQDGEYLSPNYQLRDREVVDYQFFEMQGISHIQFRGPAFDPDKTGNFFTCIGAAQTMGVYVEKPFPTLLSEKFGMPAWNAGVGGANPNFFLAHDKIIEIANKGRFVVLQMMTARSEPNARIATTKGVEMVRDLKQGDIVRTPTLWGRIAKEEPAMMNKYIEQSRASWVADYLTLLGKIKVPVILFWFSPKHMEDRLDIKSSGGAGLLDRYPQFVDGKLVEAIRPLGKAFVTCYSSRNLGHPLVSRFTGKQVEVDYADLGPIATPLKESHNPYYPSPEMHQDAAAVLGPVIAKLGFAMKA</sequence>
<feature type="domain" description="DUF6473" evidence="1">
    <location>
        <begin position="171"/>
        <end position="263"/>
    </location>
</feature>
<accession>A0A3A3G4S3</accession>
<dbReference type="EMBL" id="QYUQ01000002">
    <property type="protein sequence ID" value="RJG03488.1"/>
    <property type="molecule type" value="Genomic_DNA"/>
</dbReference>
<feature type="domain" description="DUF6473" evidence="1">
    <location>
        <begin position="39"/>
        <end position="143"/>
    </location>
</feature>
<comment type="caution">
    <text evidence="2">The sequence shown here is derived from an EMBL/GenBank/DDBJ whole genome shotgun (WGS) entry which is preliminary data.</text>
</comment>